<organism evidence="1 2">
    <name type="scientific">Paraflavitalea soli</name>
    <dbReference type="NCBI Taxonomy" id="2315862"/>
    <lineage>
        <taxon>Bacteria</taxon>
        <taxon>Pseudomonadati</taxon>
        <taxon>Bacteroidota</taxon>
        <taxon>Chitinophagia</taxon>
        <taxon>Chitinophagales</taxon>
        <taxon>Chitinophagaceae</taxon>
        <taxon>Paraflavitalea</taxon>
    </lineage>
</organism>
<reference evidence="1 2" key="1">
    <citation type="submission" date="2018-09" db="EMBL/GenBank/DDBJ databases">
        <title>Genome sequencing of strain 6GH32-13.</title>
        <authorList>
            <person name="Weon H.-Y."/>
            <person name="Heo J."/>
            <person name="Kwon S.-W."/>
        </authorList>
    </citation>
    <scope>NUCLEOTIDE SEQUENCE [LARGE SCALE GENOMIC DNA]</scope>
    <source>
        <strain evidence="1 2">5GH32-13</strain>
    </source>
</reference>
<evidence type="ECO:0000313" key="1">
    <source>
        <dbReference type="EMBL" id="AXY73844.1"/>
    </source>
</evidence>
<proteinExistence type="predicted"/>
<keyword evidence="2" id="KW-1185">Reference proteome</keyword>
<dbReference type="KEGG" id="pseg:D3H65_07555"/>
<dbReference type="InterPro" id="IPR027056">
    <property type="entry name" value="Gluconate_2DH_su3"/>
</dbReference>
<gene>
    <name evidence="1" type="ORF">D3H65_07555</name>
</gene>
<accession>A0A3B7MHG1</accession>
<dbReference type="RefSeq" id="WP_119049679.1">
    <property type="nucleotide sequence ID" value="NZ_CP032157.1"/>
</dbReference>
<dbReference type="Proteomes" id="UP000263900">
    <property type="component" value="Chromosome"/>
</dbReference>
<dbReference type="OrthoDB" id="129242at2"/>
<dbReference type="EMBL" id="CP032157">
    <property type="protein sequence ID" value="AXY73844.1"/>
    <property type="molecule type" value="Genomic_DNA"/>
</dbReference>
<dbReference type="Pfam" id="PF13618">
    <property type="entry name" value="Gluconate_2-dh3"/>
    <property type="match status" value="1"/>
</dbReference>
<dbReference type="AlphaFoldDB" id="A0A3B7MHG1"/>
<evidence type="ECO:0000313" key="2">
    <source>
        <dbReference type="Proteomes" id="UP000263900"/>
    </source>
</evidence>
<name>A0A3B7MHG1_9BACT</name>
<sequence>MDRRKSLKALALGTLSAGVLLEACNDGDADKKAAEDKARAGAAPASTIDRMKEEEAHYKAVTAETFFTPQEMATITILGDIIIPKDEVSGSASEAKVPEFIEFIVKDMPEHQIPMRGGLRWLDMQCLKRYEKAFKDCDQKQQMEIVDEIAWPAKAKPEMAQGVAFFNLIRNLTATGFYTSEMGVKDIGYAGNKPNKWNGVPDDVLKQYNLAYTEKELKECVSYDNKA</sequence>
<protein>
    <submittedName>
        <fullName evidence="1">Gluconate 2-dehydrogenase subunit 3 family protein</fullName>
    </submittedName>
</protein>